<reference evidence="2" key="1">
    <citation type="submission" date="2019-11" db="EMBL/GenBank/DDBJ databases">
        <title>Complete genome sequence of Corynebacterium kalinowskii 1959, a novel Corynebacterium species isolated from soil of a small paddock in Vilsendorf, Germany.</title>
        <authorList>
            <person name="Schaffert L."/>
            <person name="Ruwe M."/>
            <person name="Milse J."/>
            <person name="Hanuschka K."/>
            <person name="Ortseifen V."/>
            <person name="Droste J."/>
            <person name="Brandt D."/>
            <person name="Schlueter L."/>
            <person name="Kutter Y."/>
            <person name="Vinke S."/>
            <person name="Viehoefer P."/>
            <person name="Jacob L."/>
            <person name="Luebke N.-C."/>
            <person name="Schulte-Berndt E."/>
            <person name="Hain C."/>
            <person name="Linder M."/>
            <person name="Schmidt P."/>
            <person name="Wollenschlaeger L."/>
            <person name="Luttermann T."/>
            <person name="Thieme E."/>
            <person name="Hassa J."/>
            <person name="Haak M."/>
            <person name="Wittchen M."/>
            <person name="Mentz A."/>
            <person name="Persicke M."/>
            <person name="Busche T."/>
            <person name="Ruckert C."/>
        </authorList>
    </citation>
    <scope>NUCLEOTIDE SEQUENCE [LARGE SCALE GENOMIC DNA]</scope>
    <source>
        <strain evidence="2">1959</strain>
    </source>
</reference>
<dbReference type="EMBL" id="CP046452">
    <property type="protein sequence ID" value="QGU02107.1"/>
    <property type="molecule type" value="Genomic_DNA"/>
</dbReference>
<dbReference type="KEGG" id="ckw:CKALI_06190"/>
<accession>A0A6B8VR83</accession>
<dbReference type="InterPro" id="IPR019660">
    <property type="entry name" value="Put_sensory_transdc_reg_YbjN"/>
</dbReference>
<evidence type="ECO:0000313" key="2">
    <source>
        <dbReference type="Proteomes" id="UP000427071"/>
    </source>
</evidence>
<evidence type="ECO:0008006" key="3">
    <source>
        <dbReference type="Google" id="ProtNLM"/>
    </source>
</evidence>
<protein>
    <recommendedName>
        <fullName evidence="3">YbjN domain-containing protein</fullName>
    </recommendedName>
</protein>
<gene>
    <name evidence="1" type="ORF">CKALI_06190</name>
</gene>
<evidence type="ECO:0000313" key="1">
    <source>
        <dbReference type="EMBL" id="QGU02107.1"/>
    </source>
</evidence>
<dbReference type="AlphaFoldDB" id="A0A6B8VR83"/>
<name>A0A6B8VR83_9CORY</name>
<dbReference type="Pfam" id="PF10722">
    <property type="entry name" value="YbjN"/>
    <property type="match status" value="1"/>
</dbReference>
<organism evidence="1 2">
    <name type="scientific">Corynebacterium kalinowskii</name>
    <dbReference type="NCBI Taxonomy" id="2675216"/>
    <lineage>
        <taxon>Bacteria</taxon>
        <taxon>Bacillati</taxon>
        <taxon>Actinomycetota</taxon>
        <taxon>Actinomycetes</taxon>
        <taxon>Mycobacteriales</taxon>
        <taxon>Corynebacteriaceae</taxon>
        <taxon>Corynebacterium</taxon>
    </lineage>
</organism>
<proteinExistence type="predicted"/>
<sequence length="121" mass="13542">MNWVATMLDRIADFFSAEGLEFVRDERSVSTGFEDVAITVFATAENLLVSARFRDSWRNLVAVNEWNAHHVSPTAFVVDGDLYFKQGLALAEDLDDNQLGFFLSATLGAIGSACEWFAQWK</sequence>
<keyword evidence="2" id="KW-1185">Reference proteome</keyword>
<dbReference type="Proteomes" id="UP000427071">
    <property type="component" value="Chromosome"/>
</dbReference>